<evidence type="ECO:0000313" key="1">
    <source>
        <dbReference type="EMBL" id="JAH96039.1"/>
    </source>
</evidence>
<sequence>MISVTCPDRVLLVMQLLSLLRPQDHFALVPWVFIHIAHGADSAKGKCENGLKSQGVWYTTTSLSHKHYSTTQCLWYT</sequence>
<proteinExistence type="predicted"/>
<dbReference type="EMBL" id="GBXM01012538">
    <property type="protein sequence ID" value="JAH96039.1"/>
    <property type="molecule type" value="Transcribed_RNA"/>
</dbReference>
<reference evidence="1" key="1">
    <citation type="submission" date="2014-11" db="EMBL/GenBank/DDBJ databases">
        <authorList>
            <person name="Amaro Gonzalez C."/>
        </authorList>
    </citation>
    <scope>NUCLEOTIDE SEQUENCE</scope>
</reference>
<name>A0A0E9X0C0_ANGAN</name>
<dbReference type="AlphaFoldDB" id="A0A0E9X0C0"/>
<reference evidence="1" key="2">
    <citation type="journal article" date="2015" name="Fish Shellfish Immunol.">
        <title>Early steps in the European eel (Anguilla anguilla)-Vibrio vulnificus interaction in the gills: Role of the RtxA13 toxin.</title>
        <authorList>
            <person name="Callol A."/>
            <person name="Pajuelo D."/>
            <person name="Ebbesson L."/>
            <person name="Teles M."/>
            <person name="MacKenzie S."/>
            <person name="Amaro C."/>
        </authorList>
    </citation>
    <scope>NUCLEOTIDE SEQUENCE</scope>
</reference>
<organism evidence="1">
    <name type="scientific">Anguilla anguilla</name>
    <name type="common">European freshwater eel</name>
    <name type="synonym">Muraena anguilla</name>
    <dbReference type="NCBI Taxonomy" id="7936"/>
    <lineage>
        <taxon>Eukaryota</taxon>
        <taxon>Metazoa</taxon>
        <taxon>Chordata</taxon>
        <taxon>Craniata</taxon>
        <taxon>Vertebrata</taxon>
        <taxon>Euteleostomi</taxon>
        <taxon>Actinopterygii</taxon>
        <taxon>Neopterygii</taxon>
        <taxon>Teleostei</taxon>
        <taxon>Anguilliformes</taxon>
        <taxon>Anguillidae</taxon>
        <taxon>Anguilla</taxon>
    </lineage>
</organism>
<protein>
    <submittedName>
        <fullName evidence="1">Uncharacterized protein</fullName>
    </submittedName>
</protein>
<accession>A0A0E9X0C0</accession>